<feature type="domain" description="HTH lysR-type" evidence="5">
    <location>
        <begin position="7"/>
        <end position="64"/>
    </location>
</feature>
<dbReference type="AlphaFoldDB" id="A0A9X2CG56"/>
<sequence length="308" mass="34763">MSQQKAFDLNLFRVFTAVYRTSSFSRAAEELDLTQSSVSNAISRLKSIVGEELFTRVGRGVKPTASAMTLYQQLAGAMSTIEQVATSFEAFDPTSSERTFYVYASESAIQLLQDQIEQVLQGTAINIVFREPPLIEEELQMDLQLEKVDLALDIWLPESAAFKSQKVMQDKLVCVARNAHPRIQGGLTQEQYFNEKHIIFKMRRYNLSVADLLTKQVLPARQMHSEQSSILSMMSVASKSDALAIASKAHTDEYAKLFGLQVFDLPFAVEPIEYFMVWSHKLQQNPANIWLRERLNLAIKLKGLAAEV</sequence>
<reference evidence="6" key="1">
    <citation type="submission" date="2022-01" db="EMBL/GenBank/DDBJ databases">
        <title>Whole genome-based taxonomy of the Shewanellaceae.</title>
        <authorList>
            <person name="Martin-Rodriguez A.J."/>
        </authorList>
    </citation>
    <scope>NUCLEOTIDE SEQUENCE</scope>
    <source>
        <strain evidence="6">KCTC 23973</strain>
    </source>
</reference>
<keyword evidence="7" id="KW-1185">Reference proteome</keyword>
<evidence type="ECO:0000256" key="3">
    <source>
        <dbReference type="ARBA" id="ARBA00023125"/>
    </source>
</evidence>
<accession>A0A9X2CG56</accession>
<dbReference type="Pfam" id="PF00126">
    <property type="entry name" value="HTH_1"/>
    <property type="match status" value="1"/>
</dbReference>
<evidence type="ECO:0000256" key="2">
    <source>
        <dbReference type="ARBA" id="ARBA00023015"/>
    </source>
</evidence>
<keyword evidence="2" id="KW-0805">Transcription regulation</keyword>
<evidence type="ECO:0000256" key="1">
    <source>
        <dbReference type="ARBA" id="ARBA00009437"/>
    </source>
</evidence>
<comment type="similarity">
    <text evidence="1">Belongs to the LysR transcriptional regulatory family.</text>
</comment>
<name>A0A9X2CG56_9GAMM</name>
<evidence type="ECO:0000313" key="6">
    <source>
        <dbReference type="EMBL" id="MCL1138586.1"/>
    </source>
</evidence>
<dbReference type="InterPro" id="IPR036388">
    <property type="entry name" value="WH-like_DNA-bd_sf"/>
</dbReference>
<evidence type="ECO:0000256" key="4">
    <source>
        <dbReference type="ARBA" id="ARBA00023163"/>
    </source>
</evidence>
<dbReference type="Gene3D" id="1.10.10.10">
    <property type="entry name" value="Winged helix-like DNA-binding domain superfamily/Winged helix DNA-binding domain"/>
    <property type="match status" value="1"/>
</dbReference>
<dbReference type="GO" id="GO:0003700">
    <property type="term" value="F:DNA-binding transcription factor activity"/>
    <property type="evidence" value="ECO:0007669"/>
    <property type="project" value="InterPro"/>
</dbReference>
<dbReference type="Pfam" id="PF03466">
    <property type="entry name" value="LysR_substrate"/>
    <property type="match status" value="1"/>
</dbReference>
<dbReference type="CDD" id="cd08466">
    <property type="entry name" value="PBP2_LeuO"/>
    <property type="match status" value="1"/>
</dbReference>
<dbReference type="InterPro" id="IPR000847">
    <property type="entry name" value="LysR_HTH_N"/>
</dbReference>
<dbReference type="RefSeq" id="WP_248949633.1">
    <property type="nucleotide sequence ID" value="NZ_JAKILB010000004.1"/>
</dbReference>
<keyword evidence="4" id="KW-0804">Transcription</keyword>
<dbReference type="Proteomes" id="UP001139293">
    <property type="component" value="Unassembled WGS sequence"/>
</dbReference>
<dbReference type="PANTHER" id="PTHR30118:SF6">
    <property type="entry name" value="HTH-TYPE TRANSCRIPTIONAL REGULATOR LEUO"/>
    <property type="match status" value="1"/>
</dbReference>
<evidence type="ECO:0000313" key="7">
    <source>
        <dbReference type="Proteomes" id="UP001139293"/>
    </source>
</evidence>
<gene>
    <name evidence="6" type="ORF">L2740_08530</name>
</gene>
<dbReference type="EMBL" id="JAKILB010000004">
    <property type="protein sequence ID" value="MCL1138586.1"/>
    <property type="molecule type" value="Genomic_DNA"/>
</dbReference>
<keyword evidence="3" id="KW-0238">DNA-binding</keyword>
<dbReference type="InterPro" id="IPR036390">
    <property type="entry name" value="WH_DNA-bd_sf"/>
</dbReference>
<dbReference type="Gene3D" id="3.40.190.10">
    <property type="entry name" value="Periplasmic binding protein-like II"/>
    <property type="match status" value="2"/>
</dbReference>
<dbReference type="InterPro" id="IPR050389">
    <property type="entry name" value="LysR-type_TF"/>
</dbReference>
<dbReference type="GO" id="GO:0003677">
    <property type="term" value="F:DNA binding"/>
    <property type="evidence" value="ECO:0007669"/>
    <property type="project" value="UniProtKB-KW"/>
</dbReference>
<dbReference type="PROSITE" id="PS50931">
    <property type="entry name" value="HTH_LYSR"/>
    <property type="match status" value="1"/>
</dbReference>
<comment type="caution">
    <text evidence="6">The sequence shown here is derived from an EMBL/GenBank/DDBJ whole genome shotgun (WGS) entry which is preliminary data.</text>
</comment>
<dbReference type="InterPro" id="IPR005119">
    <property type="entry name" value="LysR_subst-bd"/>
</dbReference>
<dbReference type="PRINTS" id="PR00039">
    <property type="entry name" value="HTHLYSR"/>
</dbReference>
<dbReference type="SUPFAM" id="SSF46785">
    <property type="entry name" value="Winged helix' DNA-binding domain"/>
    <property type="match status" value="1"/>
</dbReference>
<dbReference type="PANTHER" id="PTHR30118">
    <property type="entry name" value="HTH-TYPE TRANSCRIPTIONAL REGULATOR LEUO-RELATED"/>
    <property type="match status" value="1"/>
</dbReference>
<organism evidence="6 7">
    <name type="scientific">Shewanella pneumatophori</name>
    <dbReference type="NCBI Taxonomy" id="314092"/>
    <lineage>
        <taxon>Bacteria</taxon>
        <taxon>Pseudomonadati</taxon>
        <taxon>Pseudomonadota</taxon>
        <taxon>Gammaproteobacteria</taxon>
        <taxon>Alteromonadales</taxon>
        <taxon>Shewanellaceae</taxon>
        <taxon>Shewanella</taxon>
    </lineage>
</organism>
<evidence type="ECO:0000259" key="5">
    <source>
        <dbReference type="PROSITE" id="PS50931"/>
    </source>
</evidence>
<protein>
    <submittedName>
        <fullName evidence="6">LysR family transcriptional regulator</fullName>
    </submittedName>
</protein>
<proteinExistence type="inferred from homology"/>
<dbReference type="SUPFAM" id="SSF53850">
    <property type="entry name" value="Periplasmic binding protein-like II"/>
    <property type="match status" value="1"/>
</dbReference>